<dbReference type="Proteomes" id="UP000290288">
    <property type="component" value="Unassembled WGS sequence"/>
</dbReference>
<gene>
    <name evidence="1" type="ORF">EST38_g12548</name>
</gene>
<comment type="caution">
    <text evidence="1">The sequence shown here is derived from an EMBL/GenBank/DDBJ whole genome shotgun (WGS) entry which is preliminary data.</text>
</comment>
<organism evidence="1 2">
    <name type="scientific">Candolleomyces aberdarensis</name>
    <dbReference type="NCBI Taxonomy" id="2316362"/>
    <lineage>
        <taxon>Eukaryota</taxon>
        <taxon>Fungi</taxon>
        <taxon>Dikarya</taxon>
        <taxon>Basidiomycota</taxon>
        <taxon>Agaricomycotina</taxon>
        <taxon>Agaricomycetes</taxon>
        <taxon>Agaricomycetidae</taxon>
        <taxon>Agaricales</taxon>
        <taxon>Agaricineae</taxon>
        <taxon>Psathyrellaceae</taxon>
        <taxon>Candolleomyces</taxon>
    </lineage>
</organism>
<protein>
    <recommendedName>
        <fullName evidence="3">F-box domain-containing protein</fullName>
    </recommendedName>
</protein>
<evidence type="ECO:0008006" key="3">
    <source>
        <dbReference type="Google" id="ProtNLM"/>
    </source>
</evidence>
<dbReference type="AlphaFoldDB" id="A0A4Q2D447"/>
<dbReference type="SUPFAM" id="SSF52047">
    <property type="entry name" value="RNI-like"/>
    <property type="match status" value="1"/>
</dbReference>
<evidence type="ECO:0000313" key="1">
    <source>
        <dbReference type="EMBL" id="RXW13306.1"/>
    </source>
</evidence>
<proteinExistence type="predicted"/>
<dbReference type="Gene3D" id="3.80.10.10">
    <property type="entry name" value="Ribonuclease Inhibitor"/>
    <property type="match status" value="1"/>
</dbReference>
<evidence type="ECO:0000313" key="2">
    <source>
        <dbReference type="Proteomes" id="UP000290288"/>
    </source>
</evidence>
<dbReference type="InterPro" id="IPR032675">
    <property type="entry name" value="LRR_dom_sf"/>
</dbReference>
<keyword evidence="2" id="KW-1185">Reference proteome</keyword>
<sequence>MKQVTRELALSSFSHPTLEELSVTLSTPTPQFSRLLRNFPKLQYLSVHVLGQPAKLPNASVVPLQPPTSLGSLTSLRIDVKVDSMGLLNDFHCPSINTLSIRVKPGTSQVNFNPFDFALRNIVDFVQKHASTLRSLEIPGSRVLTDASMRTLFIGPSCLQIEHLKLDFWPFTSTIPVPQTVLPTLRTLSIGIFGGYQEKDTEYVARAHSLLSFIERRAQLAVATGAASRDGLEGNEINQVERVSIRKYQYMREFPDVKVSVLRRKGVNVFLLLDR</sequence>
<accession>A0A4Q2D447</accession>
<dbReference type="EMBL" id="SDEE01000956">
    <property type="protein sequence ID" value="RXW13306.1"/>
    <property type="molecule type" value="Genomic_DNA"/>
</dbReference>
<reference evidence="1 2" key="1">
    <citation type="submission" date="2019-01" db="EMBL/GenBank/DDBJ databases">
        <title>Draft genome sequence of Psathyrella aberdarensis IHI B618.</title>
        <authorList>
            <person name="Buettner E."/>
            <person name="Kellner H."/>
        </authorList>
    </citation>
    <scope>NUCLEOTIDE SEQUENCE [LARGE SCALE GENOMIC DNA]</scope>
    <source>
        <strain evidence="1 2">IHI B618</strain>
    </source>
</reference>
<name>A0A4Q2D447_9AGAR</name>